<protein>
    <submittedName>
        <fullName evidence="2">DUF3987 domain-containing protein</fullName>
    </submittedName>
</protein>
<reference evidence="2" key="2">
    <citation type="submission" date="2020-10" db="EMBL/GenBank/DDBJ databases">
        <title>Enrichment of novel Verrucomicrobia, Bacteroidetes and Krumholzibacteria in an oxygen-limited, methane- and iron-fed bioreactor inoculated with Bothnian Sea sediments.</title>
        <authorList>
            <person name="Martins P.D."/>
            <person name="de Jong A."/>
            <person name="Lenstra W.K."/>
            <person name="van Helmond N.A.G.M."/>
            <person name="Slomp C.P."/>
            <person name="Jetten M.S.M."/>
            <person name="Welte C.U."/>
            <person name="Rasigraf O."/>
        </authorList>
    </citation>
    <scope>NUCLEOTIDE SEQUENCE</scope>
    <source>
        <strain evidence="2">MAG47</strain>
    </source>
</reference>
<dbReference type="AlphaFoldDB" id="A0A011TIR8"/>
<accession>A0A011TIR8</accession>
<reference evidence="2" key="1">
    <citation type="submission" date="2020-09" db="EMBL/GenBank/DDBJ databases">
        <authorList>
            <person name="Dalcin Martins P."/>
        </authorList>
    </citation>
    <scope>NUCLEOTIDE SEQUENCE</scope>
    <source>
        <strain evidence="2">MAG47</strain>
    </source>
</reference>
<evidence type="ECO:0000256" key="1">
    <source>
        <dbReference type="SAM" id="MobiDB-lite"/>
    </source>
</evidence>
<dbReference type="Pfam" id="PF13148">
    <property type="entry name" value="DUF3987"/>
    <property type="match status" value="1"/>
</dbReference>
<sequence length="558" mass="62006">MSAPEPIPFKAEWPEPDYRFLRVERPEPPVLPLDDVFSARWSSWVKTAAEAKASPPDFVMAAALSVCAATIGNNRWVSPWSGWAEPPILWAVAIGNPSMNKSPGLDAVLSPLKKVERTLMATVRMDMDEWQGKAEIAKVAEAAWKETVKKAVKDNEEPPARPNSADPGPQPVMPRLSVNDTTVEKLGVIVSVQPRGTLLARDELAGWLQGMSRYSGGGSDRPFWLEAYGGRGYAVERMGREPVYIDRLSIGVLGGIQPDRLQSLLIKTDDDGLLARFLPVWPNPAPVKRPSVLFDESFIENVVERLLSLKMPRDDDGSLRPWFVHFCEDARCTLEEFQKAVREWEKGTEGLLLSFIGKLPGLTVRLSLVFSMMEWASGEADEPTQITDATFRKAAHFAEEYLLPMARRTYADASMPKAERSARRLVALIIENDWSQFTTREVIRTGREGISSADDLNPALRVLEEADIVRPVVGPVAPQGGRPARLFTVNPAIYQVPHSRKSTYTPADKTDLTDKTPTAVLRDEKALVKAPAVFQGNMSAKEAIEAMVRKRRQEAENE</sequence>
<dbReference type="RefSeq" id="WP_080692084.1">
    <property type="nucleotide sequence ID" value="NZ_CP130431.1"/>
</dbReference>
<dbReference type="Proteomes" id="UP000642265">
    <property type="component" value="Unassembled WGS sequence"/>
</dbReference>
<evidence type="ECO:0000313" key="2">
    <source>
        <dbReference type="EMBL" id="MBE0562950.1"/>
    </source>
</evidence>
<dbReference type="EMBL" id="JACZKO010000048">
    <property type="protein sequence ID" value="MBE0562950.1"/>
    <property type="molecule type" value="Genomic_DNA"/>
</dbReference>
<feature type="region of interest" description="Disordered" evidence="1">
    <location>
        <begin position="151"/>
        <end position="173"/>
    </location>
</feature>
<comment type="caution">
    <text evidence="2">The sequence shown here is derived from an EMBL/GenBank/DDBJ whole genome shotgun (WGS) entry which is preliminary data.</text>
</comment>
<gene>
    <name evidence="2" type="ORF">IH622_19330</name>
</gene>
<organism evidence="2 3">
    <name type="scientific">Brucella anthropi</name>
    <name type="common">Ochrobactrum anthropi</name>
    <dbReference type="NCBI Taxonomy" id="529"/>
    <lineage>
        <taxon>Bacteria</taxon>
        <taxon>Pseudomonadati</taxon>
        <taxon>Pseudomonadota</taxon>
        <taxon>Alphaproteobacteria</taxon>
        <taxon>Hyphomicrobiales</taxon>
        <taxon>Brucellaceae</taxon>
        <taxon>Brucella/Ochrobactrum group</taxon>
        <taxon>Brucella</taxon>
    </lineage>
</organism>
<evidence type="ECO:0000313" key="3">
    <source>
        <dbReference type="Proteomes" id="UP000642265"/>
    </source>
</evidence>
<proteinExistence type="predicted"/>
<name>A0A011TIR8_BRUAN</name>
<dbReference type="InterPro" id="IPR025048">
    <property type="entry name" value="DUF3987"/>
</dbReference>